<proteinExistence type="predicted"/>
<reference evidence="1" key="1">
    <citation type="journal article" date="2021" name="Proc. Natl. Acad. Sci. U.S.A.">
        <title>A Catalog of Tens of Thousands of Viruses from Human Metagenomes Reveals Hidden Associations with Chronic Diseases.</title>
        <authorList>
            <person name="Tisza M.J."/>
            <person name="Buck C.B."/>
        </authorList>
    </citation>
    <scope>NUCLEOTIDE SEQUENCE</scope>
    <source>
        <strain evidence="1">CtAUQ2</strain>
    </source>
</reference>
<sequence>MMSSVKVEDKHCSYCKHYSCIESKFMYCSKLQHRIIASRQHGCKYFELFNKQEK</sequence>
<accession>A0A8S5MYT3</accession>
<dbReference type="EMBL" id="BK015022">
    <property type="protein sequence ID" value="DAD87497.1"/>
    <property type="molecule type" value="Genomic_DNA"/>
</dbReference>
<name>A0A8S5MYT3_9CAUD</name>
<protein>
    <submittedName>
        <fullName evidence="1">Uncharacterized protein</fullName>
    </submittedName>
</protein>
<evidence type="ECO:0000313" key="1">
    <source>
        <dbReference type="EMBL" id="DAD87497.1"/>
    </source>
</evidence>
<organism evidence="1">
    <name type="scientific">Siphoviridae sp. ctAUQ2</name>
    <dbReference type="NCBI Taxonomy" id="2826182"/>
    <lineage>
        <taxon>Viruses</taxon>
        <taxon>Duplodnaviria</taxon>
        <taxon>Heunggongvirae</taxon>
        <taxon>Uroviricota</taxon>
        <taxon>Caudoviricetes</taxon>
    </lineage>
</organism>